<gene>
    <name evidence="1" type="ORF">VNE69_04101</name>
</gene>
<dbReference type="SUPFAM" id="SSF47473">
    <property type="entry name" value="EF-hand"/>
    <property type="match status" value="1"/>
</dbReference>
<proteinExistence type="predicted"/>
<reference evidence="1" key="1">
    <citation type="journal article" date="2024" name="BMC Genomics">
        <title>Functional annotation of a divergent genome using sequence and structure-based similarity.</title>
        <authorList>
            <person name="Svedberg D."/>
            <person name="Winiger R.R."/>
            <person name="Berg A."/>
            <person name="Sharma H."/>
            <person name="Tellgren-Roth C."/>
            <person name="Debrunner-Vossbrinck B.A."/>
            <person name="Vossbrinck C.R."/>
            <person name="Barandun J."/>
        </authorList>
    </citation>
    <scope>NUCLEOTIDE SEQUENCE</scope>
    <source>
        <strain evidence="1">Illinois isolate</strain>
    </source>
</reference>
<evidence type="ECO:0000313" key="1">
    <source>
        <dbReference type="EMBL" id="WUR03273.1"/>
    </source>
</evidence>
<keyword evidence="2" id="KW-1185">Reference proteome</keyword>
<organism evidence="1 2">
    <name type="scientific">Vairimorpha necatrix</name>
    <dbReference type="NCBI Taxonomy" id="6039"/>
    <lineage>
        <taxon>Eukaryota</taxon>
        <taxon>Fungi</taxon>
        <taxon>Fungi incertae sedis</taxon>
        <taxon>Microsporidia</taxon>
        <taxon>Nosematidae</taxon>
        <taxon>Vairimorpha</taxon>
    </lineage>
</organism>
<sequence length="136" mass="16088">MNKQNLTNLLSLFMSQYITKQELTKYFSMGDKFSEEEIINLLRLLPFDSSDGINLHEFVDFLTKADDMVCLTIKPKETSEEKTSVFGKIGRYLYNFRHTLRPMAKILRLKDRIERSVKVAIVWIKRRNKTKHVLEV</sequence>
<dbReference type="RefSeq" id="XP_065329418.1">
    <property type="nucleotide sequence ID" value="XM_065473346.1"/>
</dbReference>
<protein>
    <recommendedName>
        <fullName evidence="3">EF-hand domain-containing protein</fullName>
    </recommendedName>
</protein>
<evidence type="ECO:0000313" key="2">
    <source>
        <dbReference type="Proteomes" id="UP001334084"/>
    </source>
</evidence>
<dbReference type="AlphaFoldDB" id="A0AAX4JBD2"/>
<dbReference type="InterPro" id="IPR011992">
    <property type="entry name" value="EF-hand-dom_pair"/>
</dbReference>
<dbReference type="GeneID" id="90541091"/>
<dbReference type="EMBL" id="CP142729">
    <property type="protein sequence ID" value="WUR03273.1"/>
    <property type="molecule type" value="Genomic_DNA"/>
</dbReference>
<dbReference type="KEGG" id="vnx:VNE69_04101"/>
<dbReference type="Proteomes" id="UP001334084">
    <property type="component" value="Chromosome 4"/>
</dbReference>
<dbReference type="Gene3D" id="1.10.238.10">
    <property type="entry name" value="EF-hand"/>
    <property type="match status" value="1"/>
</dbReference>
<name>A0AAX4JBD2_9MICR</name>
<accession>A0AAX4JBD2</accession>
<evidence type="ECO:0008006" key="3">
    <source>
        <dbReference type="Google" id="ProtNLM"/>
    </source>
</evidence>